<proteinExistence type="predicted"/>
<accession>A0AAD7XSG5</accession>
<evidence type="ECO:0000256" key="4">
    <source>
        <dbReference type="ARBA" id="ARBA00022692"/>
    </source>
</evidence>
<protein>
    <recommendedName>
        <fullName evidence="13">Cyclic nucleotide-binding domain-containing protein</fullName>
    </recommendedName>
</protein>
<dbReference type="InterPro" id="IPR050818">
    <property type="entry name" value="KCNH_animal-type"/>
</dbReference>
<dbReference type="GO" id="GO:0042391">
    <property type="term" value="P:regulation of membrane potential"/>
    <property type="evidence" value="ECO:0007669"/>
    <property type="project" value="TreeGrafter"/>
</dbReference>
<gene>
    <name evidence="14" type="ORF">CTAYLR_006017</name>
</gene>
<keyword evidence="11" id="KW-0407">Ion channel</keyword>
<feature type="transmembrane region" description="Helical" evidence="12">
    <location>
        <begin position="59"/>
        <end position="81"/>
    </location>
</feature>
<keyword evidence="10 12" id="KW-0472">Membrane</keyword>
<evidence type="ECO:0000256" key="9">
    <source>
        <dbReference type="ARBA" id="ARBA00023065"/>
    </source>
</evidence>
<dbReference type="Pfam" id="PF00520">
    <property type="entry name" value="Ion_trans"/>
    <property type="match status" value="1"/>
</dbReference>
<dbReference type="InterPro" id="IPR018490">
    <property type="entry name" value="cNMP-bd_dom_sf"/>
</dbReference>
<evidence type="ECO:0000256" key="11">
    <source>
        <dbReference type="ARBA" id="ARBA00023303"/>
    </source>
</evidence>
<feature type="non-terminal residue" evidence="14">
    <location>
        <position position="1"/>
    </location>
</feature>
<evidence type="ECO:0000313" key="15">
    <source>
        <dbReference type="Proteomes" id="UP001230188"/>
    </source>
</evidence>
<dbReference type="EMBL" id="JAQMWT010000138">
    <property type="protein sequence ID" value="KAJ8609549.1"/>
    <property type="molecule type" value="Genomic_DNA"/>
</dbReference>
<dbReference type="Gene3D" id="2.60.120.10">
    <property type="entry name" value="Jelly Rolls"/>
    <property type="match status" value="1"/>
</dbReference>
<name>A0AAD7XSG5_9STRA</name>
<keyword evidence="6" id="KW-0851">Voltage-gated channel</keyword>
<keyword evidence="9" id="KW-0406">Ion transport</keyword>
<evidence type="ECO:0000256" key="7">
    <source>
        <dbReference type="ARBA" id="ARBA00022958"/>
    </source>
</evidence>
<evidence type="ECO:0000256" key="12">
    <source>
        <dbReference type="SAM" id="Phobius"/>
    </source>
</evidence>
<dbReference type="Pfam" id="PF00027">
    <property type="entry name" value="cNMP_binding"/>
    <property type="match status" value="1"/>
</dbReference>
<evidence type="ECO:0000256" key="3">
    <source>
        <dbReference type="ARBA" id="ARBA00022538"/>
    </source>
</evidence>
<keyword evidence="8 12" id="KW-1133">Transmembrane helix</keyword>
<organism evidence="14 15">
    <name type="scientific">Chrysophaeum taylorii</name>
    <dbReference type="NCBI Taxonomy" id="2483200"/>
    <lineage>
        <taxon>Eukaryota</taxon>
        <taxon>Sar</taxon>
        <taxon>Stramenopiles</taxon>
        <taxon>Ochrophyta</taxon>
        <taxon>Pelagophyceae</taxon>
        <taxon>Pelagomonadales</taxon>
        <taxon>Pelagomonadaceae</taxon>
        <taxon>Chrysophaeum</taxon>
    </lineage>
</organism>
<dbReference type="PANTHER" id="PTHR10217">
    <property type="entry name" value="VOLTAGE AND LIGAND GATED POTASSIUM CHANNEL"/>
    <property type="match status" value="1"/>
</dbReference>
<dbReference type="Gene3D" id="1.10.287.70">
    <property type="match status" value="1"/>
</dbReference>
<keyword evidence="7" id="KW-0630">Potassium</keyword>
<dbReference type="GO" id="GO:0034702">
    <property type="term" value="C:monoatomic ion channel complex"/>
    <property type="evidence" value="ECO:0007669"/>
    <property type="project" value="UniProtKB-KW"/>
</dbReference>
<keyword evidence="5" id="KW-0631">Potassium channel</keyword>
<evidence type="ECO:0000256" key="6">
    <source>
        <dbReference type="ARBA" id="ARBA00022882"/>
    </source>
</evidence>
<dbReference type="InterPro" id="IPR000595">
    <property type="entry name" value="cNMP-bd_dom"/>
</dbReference>
<dbReference type="PROSITE" id="PS50042">
    <property type="entry name" value="CNMP_BINDING_3"/>
    <property type="match status" value="1"/>
</dbReference>
<dbReference type="GO" id="GO:0005249">
    <property type="term" value="F:voltage-gated potassium channel activity"/>
    <property type="evidence" value="ECO:0007669"/>
    <property type="project" value="InterPro"/>
</dbReference>
<dbReference type="SUPFAM" id="SSF51206">
    <property type="entry name" value="cAMP-binding domain-like"/>
    <property type="match status" value="1"/>
</dbReference>
<dbReference type="GO" id="GO:0005886">
    <property type="term" value="C:plasma membrane"/>
    <property type="evidence" value="ECO:0007669"/>
    <property type="project" value="TreeGrafter"/>
</dbReference>
<keyword evidence="4 12" id="KW-0812">Transmembrane</keyword>
<evidence type="ECO:0000256" key="1">
    <source>
        <dbReference type="ARBA" id="ARBA00004141"/>
    </source>
</evidence>
<comment type="subcellular location">
    <subcellularLocation>
        <location evidence="1">Membrane</location>
        <topology evidence="1">Multi-pass membrane protein</topology>
    </subcellularLocation>
</comment>
<evidence type="ECO:0000256" key="5">
    <source>
        <dbReference type="ARBA" id="ARBA00022826"/>
    </source>
</evidence>
<dbReference type="AlphaFoldDB" id="A0AAD7XSG5"/>
<feature type="transmembrane region" description="Helical" evidence="12">
    <location>
        <begin position="156"/>
        <end position="174"/>
    </location>
</feature>
<evidence type="ECO:0000256" key="2">
    <source>
        <dbReference type="ARBA" id="ARBA00022448"/>
    </source>
</evidence>
<dbReference type="InterPro" id="IPR003938">
    <property type="entry name" value="K_chnl_volt-dep_EAG/ELK/ERG"/>
</dbReference>
<dbReference type="CDD" id="cd00038">
    <property type="entry name" value="CAP_ED"/>
    <property type="match status" value="1"/>
</dbReference>
<dbReference type="Proteomes" id="UP001230188">
    <property type="component" value="Unassembled WGS sequence"/>
</dbReference>
<dbReference type="PANTHER" id="PTHR10217:SF435">
    <property type="entry name" value="POTASSIUM VOLTAGE-GATED CHANNEL PROTEIN EAG"/>
    <property type="match status" value="1"/>
</dbReference>
<dbReference type="Gene3D" id="1.10.287.630">
    <property type="entry name" value="Helix hairpin bin"/>
    <property type="match status" value="1"/>
</dbReference>
<reference evidence="14" key="1">
    <citation type="submission" date="2023-01" db="EMBL/GenBank/DDBJ databases">
        <title>Metagenome sequencing of chrysophaentin producing Chrysophaeum taylorii.</title>
        <authorList>
            <person name="Davison J."/>
            <person name="Bewley C."/>
        </authorList>
    </citation>
    <scope>NUCLEOTIDE SEQUENCE</scope>
    <source>
        <strain evidence="14">NIES-1699</strain>
    </source>
</reference>
<evidence type="ECO:0000256" key="8">
    <source>
        <dbReference type="ARBA" id="ARBA00022989"/>
    </source>
</evidence>
<comment type="caution">
    <text evidence="14">The sequence shown here is derived from an EMBL/GenBank/DDBJ whole genome shotgun (WGS) entry which is preliminary data.</text>
</comment>
<sequence>MDGACGTKHSIGRFAILLKVLKVLKTVRLLRIFRLMKLMKTMDQWQSNPSSSRVEVIRFGRLVVFIIVLAHLAACALMFMANPSRPNILESRNRSWVTEYVYDKCMAVESKSHAESKSCAEPSTLRLYVAALYWAVSTLTTVGYGDVTPFTIQEMVWSIIVQFIGTCSLGYIMGEAYMKYRKLPHALRVRVREHYSHMWRQTTVWDEPQILDEMSGILRAEVMQYINNSKLKGMRFVRDLNNIGEEAMAQLSLRLTPQMASRGEPIIKEHQFGKDLYILSVGHSEMLFHDENIAVALESEPDIIVKIVETGDYFAEYTLFLEHEAKHPFTVKAVVPCELFSLTRDSLK</sequence>
<dbReference type="InterPro" id="IPR005821">
    <property type="entry name" value="Ion_trans_dom"/>
</dbReference>
<dbReference type="SUPFAM" id="SSF81324">
    <property type="entry name" value="Voltage-gated potassium channels"/>
    <property type="match status" value="1"/>
</dbReference>
<feature type="domain" description="Cyclic nucleotide-binding" evidence="13">
    <location>
        <begin position="239"/>
        <end position="348"/>
    </location>
</feature>
<keyword evidence="15" id="KW-1185">Reference proteome</keyword>
<keyword evidence="2" id="KW-0813">Transport</keyword>
<evidence type="ECO:0000259" key="13">
    <source>
        <dbReference type="PROSITE" id="PS50042"/>
    </source>
</evidence>
<evidence type="ECO:0000313" key="14">
    <source>
        <dbReference type="EMBL" id="KAJ8609549.1"/>
    </source>
</evidence>
<evidence type="ECO:0000256" key="10">
    <source>
        <dbReference type="ARBA" id="ARBA00023136"/>
    </source>
</evidence>
<dbReference type="PRINTS" id="PR01463">
    <property type="entry name" value="EAGCHANLFMLY"/>
</dbReference>
<keyword evidence="3" id="KW-0633">Potassium transport</keyword>
<dbReference type="InterPro" id="IPR014710">
    <property type="entry name" value="RmlC-like_jellyroll"/>
</dbReference>